<organism evidence="12 13">
    <name type="scientific">Phialocephala subalpina</name>
    <dbReference type="NCBI Taxonomy" id="576137"/>
    <lineage>
        <taxon>Eukaryota</taxon>
        <taxon>Fungi</taxon>
        <taxon>Dikarya</taxon>
        <taxon>Ascomycota</taxon>
        <taxon>Pezizomycotina</taxon>
        <taxon>Leotiomycetes</taxon>
        <taxon>Helotiales</taxon>
        <taxon>Mollisiaceae</taxon>
        <taxon>Phialocephala</taxon>
        <taxon>Phialocephala fortinii species complex</taxon>
    </lineage>
</organism>
<evidence type="ECO:0000256" key="4">
    <source>
        <dbReference type="ARBA" id="ARBA00022741"/>
    </source>
</evidence>
<feature type="domain" description="ABC transmembrane type-1" evidence="11">
    <location>
        <begin position="68"/>
        <end position="359"/>
    </location>
</feature>
<dbReference type="Gene3D" id="1.20.1560.10">
    <property type="entry name" value="ABC transporter type 1, transmembrane domain"/>
    <property type="match status" value="2"/>
</dbReference>
<dbReference type="PROSITE" id="PS00211">
    <property type="entry name" value="ABC_TRANSPORTER_1"/>
    <property type="match status" value="1"/>
</dbReference>
<dbReference type="FunFam" id="3.40.50.300:FF:000604">
    <property type="entry name" value="ABC transporter B family member 28"/>
    <property type="match status" value="1"/>
</dbReference>
<evidence type="ECO:0000256" key="7">
    <source>
        <dbReference type="ARBA" id="ARBA00023136"/>
    </source>
</evidence>
<keyword evidence="5" id="KW-0067">ATP-binding</keyword>
<dbReference type="CDD" id="cd18578">
    <property type="entry name" value="ABC_6TM_Pgp_ABCB1_D2_like"/>
    <property type="match status" value="1"/>
</dbReference>
<dbReference type="SUPFAM" id="SSF90123">
    <property type="entry name" value="ABC transporter transmembrane region"/>
    <property type="match status" value="2"/>
</dbReference>
<dbReference type="GO" id="GO:0090374">
    <property type="term" value="P:oligopeptide export from mitochondrion"/>
    <property type="evidence" value="ECO:0007669"/>
    <property type="project" value="TreeGrafter"/>
</dbReference>
<feature type="transmembrane region" description="Helical" evidence="9">
    <location>
        <begin position="937"/>
        <end position="960"/>
    </location>
</feature>
<dbReference type="GO" id="GO:0005743">
    <property type="term" value="C:mitochondrial inner membrane"/>
    <property type="evidence" value="ECO:0007669"/>
    <property type="project" value="TreeGrafter"/>
</dbReference>
<dbReference type="SUPFAM" id="SSF52540">
    <property type="entry name" value="P-loop containing nucleoside triphosphate hydrolases"/>
    <property type="match status" value="2"/>
</dbReference>
<feature type="transmembrane region" description="Helical" evidence="9">
    <location>
        <begin position="821"/>
        <end position="844"/>
    </location>
</feature>
<feature type="domain" description="ABC transporter" evidence="10">
    <location>
        <begin position="396"/>
        <end position="633"/>
    </location>
</feature>
<feature type="transmembrane region" description="Helical" evidence="9">
    <location>
        <begin position="66"/>
        <end position="92"/>
    </location>
</feature>
<gene>
    <name evidence="12" type="ORF">PAC_05826</name>
</gene>
<evidence type="ECO:0000256" key="8">
    <source>
        <dbReference type="SAM" id="MobiDB-lite"/>
    </source>
</evidence>
<dbReference type="PROSITE" id="PS50929">
    <property type="entry name" value="ABC_TM1F"/>
    <property type="match status" value="2"/>
</dbReference>
<dbReference type="PANTHER" id="PTHR43394">
    <property type="entry name" value="ATP-DEPENDENT PERMEASE MDL1, MITOCHONDRIAL"/>
    <property type="match status" value="1"/>
</dbReference>
<evidence type="ECO:0000259" key="10">
    <source>
        <dbReference type="PROSITE" id="PS50893"/>
    </source>
</evidence>
<sequence length="1431" mass="156527">MAIQTPRSSGNCESPTTIWSSVHIESSAGSSHELQPLEHVEIDQIPDLNPSWRSLFTFTKRSHAPAVVFALTTTLISACIKPASAVFFGKIFSSFTQFGLGTMDGQQCLHEISKWCITLACLGCLAWVVEGVFFSSWVVFGELQAKSIRKCMFEGMLDKGMEWYDLRQNGVGALLIRIQTQIRELQLAVSQPLGFVIFEIVGAFTSLGLAFYFSWKLTLVVIATFPIAGFLLYLVSLPLTPAIEAQKRELTQASKYANTAITNINTVKAYNGQDQEVWQYGRTIKRVAASYLIQARSNAMQYAIVKFMMVGLFVEGFWFGLYLVNRGTSPGHILTTFYACLNALQAVEIVLPQWLVLTKGMSAGATLQTIMVQMRHGRKVTTMTGSGRPDSCSGDIEVKGVSFTYPANPEQAALVDTNFFFPAGETTFIVGSSGSGKSTIGSLLMKYYEPSHGEIILDGQSLKTLNPDWLRQSITLVQQQSVLFNETILQNIAFGRELPATTDDIVEACRTANLEKTLKDLPNGIETKAGSSGQALSGGQQQRIVIARARLRNSPFLILDEATSALDRKSREKVMANIRKWRHGKTTIIITHDVSQIRDEEYVYVLQAGTVVQEGYSAKLAEKEFGAYAALLSATKSPEVSPLSDQRGSSEPASPTTPASASSFDELLPPTWNRISRVFGSTNPMSSPGLGTSSVRNSLMLGVGAAQANEMWTGNIWLTPVIPSQGVFKPFESSSRRTSVTPFRTPEFATPHAESGHPTRPKPPALDTTITNQEKAISVPPQAEPHLLIDSEPKILPLKKPASLRMILGTVWPSFNWRDRVCLVLGFFAAFTVGAATPAFAYVFTQLLEVYYLPDNRGLEARNWALILLGIGVVDATAMFCMHYALEHSGQAWINTLRAEALKRILAQPRSWFDKERNSPAKLNAYLDRNAEEMRNLIGRFAGPIFTAFWMLGITIVWAMALSWKLTLVAMACTPVMYMLVQLFNRVSGSWEEKCNIASEHAGSIFTETFTNIRVVRALTLESHFKRKHENAAASTYTIGISRAIWSGAFFGLGDTMSYFIIAIIFYYSTVIFTNRQLDLSTILQVADLLMFGIANSTGMLMLVPQLNSSRTSATYLLHLANLPLRSSPDTLGTKRLKSLFPVSFNNLSFTYPSHSAPVISKISLTLQPNTCTGIVGPSGSGKSTIASLLLGLYTPNSAPIHQPSTLTFAGVPITECNMASLRNQISIVAQQPLLFPSSVLSNILYGLPEGSPYANLNAATHAAKDADIHDFVMSLPNGYHTIIGEGGMGLSGGQAQRIAIARALVRKPRILILDEATSALDAVTAEGVRDTIRRLIDRGRESGDGGVAVVVISHAVEMMRICDQIVMIENGKVVESGGFEELRSRGGAFAGLIGHEVIENGEGVIGLGIDRIMSPVRARDRQNWSRKTSA</sequence>
<dbReference type="InterPro" id="IPR003593">
    <property type="entry name" value="AAA+_ATPase"/>
</dbReference>
<evidence type="ECO:0000313" key="13">
    <source>
        <dbReference type="Proteomes" id="UP000184330"/>
    </source>
</evidence>
<feature type="domain" description="ABC transporter" evidence="10">
    <location>
        <begin position="1143"/>
        <end position="1396"/>
    </location>
</feature>
<keyword evidence="2" id="KW-0813">Transport</keyword>
<evidence type="ECO:0000256" key="9">
    <source>
        <dbReference type="SAM" id="Phobius"/>
    </source>
</evidence>
<dbReference type="PROSITE" id="PS50893">
    <property type="entry name" value="ABC_TRANSPORTER_2"/>
    <property type="match status" value="2"/>
</dbReference>
<proteinExistence type="predicted"/>
<feature type="domain" description="ABC transmembrane type-1" evidence="11">
    <location>
        <begin position="824"/>
        <end position="1109"/>
    </location>
</feature>
<feature type="transmembrane region" description="Helical" evidence="9">
    <location>
        <begin position="193"/>
        <end position="213"/>
    </location>
</feature>
<feature type="transmembrane region" description="Helical" evidence="9">
    <location>
        <begin position="219"/>
        <end position="239"/>
    </location>
</feature>
<feature type="transmembrane region" description="Helical" evidence="9">
    <location>
        <begin position="336"/>
        <end position="357"/>
    </location>
</feature>
<dbReference type="GO" id="GO:0005524">
    <property type="term" value="F:ATP binding"/>
    <property type="evidence" value="ECO:0007669"/>
    <property type="project" value="UniProtKB-KW"/>
</dbReference>
<feature type="transmembrane region" description="Helical" evidence="9">
    <location>
        <begin position="303"/>
        <end position="324"/>
    </location>
</feature>
<dbReference type="Proteomes" id="UP000184330">
    <property type="component" value="Unassembled WGS sequence"/>
</dbReference>
<dbReference type="SMART" id="SM00382">
    <property type="entry name" value="AAA"/>
    <property type="match status" value="2"/>
</dbReference>
<dbReference type="EMBL" id="FJOG01000007">
    <property type="protein sequence ID" value="CZR55938.1"/>
    <property type="molecule type" value="Genomic_DNA"/>
</dbReference>
<evidence type="ECO:0000256" key="5">
    <source>
        <dbReference type="ARBA" id="ARBA00022840"/>
    </source>
</evidence>
<feature type="region of interest" description="Disordered" evidence="8">
    <location>
        <begin position="639"/>
        <end position="667"/>
    </location>
</feature>
<keyword evidence="4" id="KW-0547">Nucleotide-binding</keyword>
<dbReference type="InterPro" id="IPR039421">
    <property type="entry name" value="Type_1_exporter"/>
</dbReference>
<keyword evidence="7 9" id="KW-0472">Membrane</keyword>
<accession>A0A1L7WT32</accession>
<dbReference type="InterPro" id="IPR017871">
    <property type="entry name" value="ABC_transporter-like_CS"/>
</dbReference>
<feature type="transmembrane region" description="Helical" evidence="9">
    <location>
        <begin position="112"/>
        <end position="140"/>
    </location>
</feature>
<evidence type="ECO:0000256" key="6">
    <source>
        <dbReference type="ARBA" id="ARBA00022989"/>
    </source>
</evidence>
<dbReference type="OrthoDB" id="6500128at2759"/>
<keyword evidence="13" id="KW-1185">Reference proteome</keyword>
<evidence type="ECO:0000313" key="12">
    <source>
        <dbReference type="EMBL" id="CZR55938.1"/>
    </source>
</evidence>
<dbReference type="Pfam" id="PF00005">
    <property type="entry name" value="ABC_tran"/>
    <property type="match status" value="2"/>
</dbReference>
<evidence type="ECO:0000259" key="11">
    <source>
        <dbReference type="PROSITE" id="PS50929"/>
    </source>
</evidence>
<feature type="compositionally biased region" description="Low complexity" evidence="8">
    <location>
        <begin position="649"/>
        <end position="663"/>
    </location>
</feature>
<dbReference type="PANTHER" id="PTHR43394:SF15">
    <property type="entry name" value="ALPHA-FACTOR-TRANSPORTING ATPASE"/>
    <property type="match status" value="1"/>
</dbReference>
<comment type="subcellular location">
    <subcellularLocation>
        <location evidence="1">Membrane</location>
        <topology evidence="1">Multi-pass membrane protein</topology>
    </subcellularLocation>
</comment>
<dbReference type="InterPro" id="IPR003439">
    <property type="entry name" value="ABC_transporter-like_ATP-bd"/>
</dbReference>
<dbReference type="CDD" id="cd18577">
    <property type="entry name" value="ABC_6TM_Pgp_ABCB1_D1_like"/>
    <property type="match status" value="1"/>
</dbReference>
<dbReference type="GO" id="GO:0015421">
    <property type="term" value="F:ABC-type oligopeptide transporter activity"/>
    <property type="evidence" value="ECO:0007669"/>
    <property type="project" value="TreeGrafter"/>
</dbReference>
<evidence type="ECO:0000256" key="3">
    <source>
        <dbReference type="ARBA" id="ARBA00022692"/>
    </source>
</evidence>
<evidence type="ECO:0000256" key="1">
    <source>
        <dbReference type="ARBA" id="ARBA00004141"/>
    </source>
</evidence>
<name>A0A1L7WT32_9HELO</name>
<dbReference type="Gene3D" id="3.40.50.300">
    <property type="entry name" value="P-loop containing nucleotide triphosphate hydrolases"/>
    <property type="match status" value="2"/>
</dbReference>
<feature type="transmembrane region" description="Helical" evidence="9">
    <location>
        <begin position="1086"/>
        <end position="1104"/>
    </location>
</feature>
<dbReference type="Pfam" id="PF00664">
    <property type="entry name" value="ABC_membrane"/>
    <property type="match status" value="2"/>
</dbReference>
<dbReference type="STRING" id="576137.A0A1L7WT32"/>
<dbReference type="InterPro" id="IPR011527">
    <property type="entry name" value="ABC1_TM_dom"/>
</dbReference>
<keyword evidence="3 9" id="KW-0812">Transmembrane</keyword>
<feature type="transmembrane region" description="Helical" evidence="9">
    <location>
        <begin position="864"/>
        <end position="886"/>
    </location>
</feature>
<reference evidence="12 13" key="1">
    <citation type="submission" date="2016-03" db="EMBL/GenBank/DDBJ databases">
        <authorList>
            <person name="Ploux O."/>
        </authorList>
    </citation>
    <scope>NUCLEOTIDE SEQUENCE [LARGE SCALE GENOMIC DNA]</scope>
    <source>
        <strain evidence="12 13">UAMH 11012</strain>
    </source>
</reference>
<feature type="transmembrane region" description="Helical" evidence="9">
    <location>
        <begin position="966"/>
        <end position="984"/>
    </location>
</feature>
<dbReference type="FunFam" id="3.40.50.300:FF:001471">
    <property type="entry name" value="P-loop containing nucleoside triphosphate hydrolase protein"/>
    <property type="match status" value="1"/>
</dbReference>
<evidence type="ECO:0000256" key="2">
    <source>
        <dbReference type="ARBA" id="ARBA00022448"/>
    </source>
</evidence>
<dbReference type="GO" id="GO:0016887">
    <property type="term" value="F:ATP hydrolysis activity"/>
    <property type="evidence" value="ECO:0007669"/>
    <property type="project" value="InterPro"/>
</dbReference>
<dbReference type="InterPro" id="IPR036640">
    <property type="entry name" value="ABC1_TM_sf"/>
</dbReference>
<protein>
    <submittedName>
        <fullName evidence="12">Related to STE6-`Full-size` ABC transporter responsible for export of the `a` factor mating pheromone</fullName>
    </submittedName>
</protein>
<keyword evidence="6 9" id="KW-1133">Transmembrane helix</keyword>
<feature type="region of interest" description="Disordered" evidence="8">
    <location>
        <begin position="738"/>
        <end position="765"/>
    </location>
</feature>
<dbReference type="InterPro" id="IPR027417">
    <property type="entry name" value="P-loop_NTPase"/>
</dbReference>